<dbReference type="KEGG" id="barn:D1092_07170"/>
<feature type="transmembrane region" description="Helical" evidence="1">
    <location>
        <begin position="15"/>
        <end position="37"/>
    </location>
</feature>
<evidence type="ECO:0000313" key="4">
    <source>
        <dbReference type="Proteomes" id="UP000321311"/>
    </source>
</evidence>
<reference evidence="4" key="1">
    <citation type="submission" date="2019-07" db="EMBL/GenBank/DDBJ databases">
        <title>Bartonella kosoyii sp. nov. and Bartonella krasnovii sp. nov., two novel members of the Bartonella elizabethae complex sensu lato, isolated from black rats and wild desert rodent-fleas.</title>
        <authorList>
            <person name="Gutierrez R."/>
            <person name="Shalit T."/>
            <person name="Markus B."/>
            <person name="Yuan C."/>
            <person name="Nachum-Biala Y."/>
            <person name="Elad D."/>
            <person name="Harrus S."/>
        </authorList>
    </citation>
    <scope>NUCLEOTIDE SEQUENCE [LARGE SCALE GENOMIC DNA]</scope>
    <source>
        <strain evidence="4">OE 1-1</strain>
    </source>
</reference>
<gene>
    <name evidence="2" type="ORF">D1092_07170</name>
    <name evidence="3" type="ORF">MNL13_06440</name>
</gene>
<dbReference type="EMBL" id="CP031844">
    <property type="protein sequence ID" value="QEE12729.1"/>
    <property type="molecule type" value="Genomic_DNA"/>
</dbReference>
<keyword evidence="1" id="KW-1133">Transmembrane helix</keyword>
<accession>A0A5B9D327</accession>
<dbReference type="RefSeq" id="WP_120121074.1">
    <property type="nucleotide sequence ID" value="NZ_CP031844.2"/>
</dbReference>
<name>A0A5B9D327_9HYPH</name>
<sequence>MNNNPIVVYLLDPEFWVMIVVFMIIIMLVLALYISVFKRMKMNFQVKGELERVLKENDLATQQFWKDEAVVLKRRLEQEGKEFLIDDDEILTMESATALLKSLGWFVELLRKEDHLATFFLSDREVQFLYNEKHVEEFSPFDRGLLVMSGIFAAACQTINPLNSGVLPTVFINFVPNGLEIFEEKVSAQRLKKELDKTLAWAMEEDCLHEMLYSQYRIPPWERDSLVWSTVEAELAPYALLHLGALALLGDVETLASYDESFSRGDKLGFDETIEKIHLERAMVMAQEVKRLGNFSYDLLEQVAKICAIEVKDTQIFRVRNPYLCHQKRDLHQKIVEEKKQELRQQGYDVSDEPLVIETEGVKHAPDITYIKDGEPAFMDIKID</sequence>
<dbReference type="GeneID" id="71061914"/>
<reference evidence="3 5" key="3">
    <citation type="submission" date="2022-02" db="EMBL/GenBank/DDBJ databases">
        <title>Genomic structural plasticity of rodent-associated Bartonella in nature.</title>
        <authorList>
            <person name="Sousa K.C.M."/>
            <person name="Gutierrez R."/>
            <person name="Yahalomi D."/>
            <person name="Shalit T."/>
            <person name="Markus B."/>
            <person name="Nachum-Biala Y."/>
            <person name="Hawlena H."/>
            <person name="Marcos-Hadad E."/>
            <person name="Hazkani-Covo E."/>
            <person name="Neves H.R."/>
            <person name="Covo S."/>
            <person name="Harrus S."/>
        </authorList>
    </citation>
    <scope>NUCLEOTIDE SEQUENCE [LARGE SCALE GENOMIC DNA]</scope>
    <source>
        <strain evidence="3 5">B35_1_2</strain>
    </source>
</reference>
<dbReference type="Pfam" id="PF22499">
    <property type="entry name" value="DUF6990"/>
    <property type="match status" value="1"/>
</dbReference>
<dbReference type="Proteomes" id="UP000829580">
    <property type="component" value="Chromosome"/>
</dbReference>
<keyword evidence="5" id="KW-1185">Reference proteome</keyword>
<keyword evidence="1" id="KW-0812">Transmembrane</keyword>
<reference evidence="2" key="2">
    <citation type="journal article" date="2020" name="Int. J. Syst. Evol. Microbiol.">
        <title>Bartonella kosoyi sp. nov. and Bartonella krasnovii sp. nov., two novel species closely related to the zoonotic Bartonella elizabethae, isolated from black rats and wild desert rodent-fleas.</title>
        <authorList>
            <person name="Gutierrez R."/>
            <person name="Shalit T."/>
            <person name="Markus B."/>
            <person name="Yuan C."/>
            <person name="Nachum-Biala Y."/>
            <person name="Elad D."/>
            <person name="Harrus S."/>
        </authorList>
    </citation>
    <scope>NUCLEOTIDE SEQUENCE</scope>
    <source>
        <strain evidence="2">OE 1-1</strain>
    </source>
</reference>
<evidence type="ECO:0000313" key="5">
    <source>
        <dbReference type="Proteomes" id="UP000829580"/>
    </source>
</evidence>
<evidence type="ECO:0000313" key="3">
    <source>
        <dbReference type="EMBL" id="UNF28839.1"/>
    </source>
</evidence>
<dbReference type="OrthoDB" id="7926667at2"/>
<protein>
    <submittedName>
        <fullName evidence="2">Uncharacterized protein</fullName>
    </submittedName>
</protein>
<dbReference type="EMBL" id="CP093033">
    <property type="protein sequence ID" value="UNF28839.1"/>
    <property type="molecule type" value="Genomic_DNA"/>
</dbReference>
<organism evidence="2 4">
    <name type="scientific">Bartonella krasnovii</name>
    <dbReference type="NCBI Taxonomy" id="2267275"/>
    <lineage>
        <taxon>Bacteria</taxon>
        <taxon>Pseudomonadati</taxon>
        <taxon>Pseudomonadota</taxon>
        <taxon>Alphaproteobacteria</taxon>
        <taxon>Hyphomicrobiales</taxon>
        <taxon>Bartonellaceae</taxon>
        <taxon>Bartonella</taxon>
    </lineage>
</organism>
<evidence type="ECO:0000313" key="2">
    <source>
        <dbReference type="EMBL" id="QEE12729.1"/>
    </source>
</evidence>
<keyword evidence="1" id="KW-0472">Membrane</keyword>
<dbReference type="AlphaFoldDB" id="A0A5B9D327"/>
<evidence type="ECO:0000256" key="1">
    <source>
        <dbReference type="SAM" id="Phobius"/>
    </source>
</evidence>
<proteinExistence type="predicted"/>
<dbReference type="Proteomes" id="UP000321311">
    <property type="component" value="Chromosome"/>
</dbReference>
<dbReference type="InterPro" id="IPR054259">
    <property type="entry name" value="DUF6990"/>
</dbReference>